<dbReference type="OrthoDB" id="4924204at2"/>
<sequence>MPRPTTTPPTAAADGGPDDDLTASAAGRVATVLLVFGSEGAPATLTVSEIARRLGRERSQVSRMLKVLAASGLLEQDPETRAYRLGWRMYHLASRAGDQRLLAVATPAMRDLVARTRETALVSVLHGNRSFTVARERSTQSVQAGGWVGRTSPLHSCASGRALMLAMSDDDVAVLVRHDLGGAGLGPRAPRSMRGVLDRLAGERRRGFTVAVDELEDGLTSVGTPIVDGTGATLAALNVSGPTSRLARHADHIGRQLVPIARHVSARMAAG</sequence>
<keyword evidence="8" id="KW-1185">Reference proteome</keyword>
<dbReference type="SUPFAM" id="SSF46785">
    <property type="entry name" value="Winged helix' DNA-binding domain"/>
    <property type="match status" value="1"/>
</dbReference>
<evidence type="ECO:0000313" key="8">
    <source>
        <dbReference type="Proteomes" id="UP000181980"/>
    </source>
</evidence>
<evidence type="ECO:0000259" key="5">
    <source>
        <dbReference type="PROSITE" id="PS51077"/>
    </source>
</evidence>
<dbReference type="InterPro" id="IPR036390">
    <property type="entry name" value="WH_DNA-bd_sf"/>
</dbReference>
<proteinExistence type="predicted"/>
<dbReference type="RefSeq" id="WP_069111351.1">
    <property type="nucleotide sequence ID" value="NZ_FNUC01000004.1"/>
</dbReference>
<dbReference type="Pfam" id="PF01614">
    <property type="entry name" value="IclR_C"/>
    <property type="match status" value="1"/>
</dbReference>
<dbReference type="SMART" id="SM00346">
    <property type="entry name" value="HTH_ICLR"/>
    <property type="match status" value="1"/>
</dbReference>
<feature type="domain" description="IclR-ED" evidence="6">
    <location>
        <begin position="88"/>
        <end position="271"/>
    </location>
</feature>
<feature type="domain" description="HTH iclR-type" evidence="5">
    <location>
        <begin position="23"/>
        <end position="87"/>
    </location>
</feature>
<dbReference type="GO" id="GO:0003677">
    <property type="term" value="F:DNA binding"/>
    <property type="evidence" value="ECO:0007669"/>
    <property type="project" value="UniProtKB-KW"/>
</dbReference>
<dbReference type="GO" id="GO:0045892">
    <property type="term" value="P:negative regulation of DNA-templated transcription"/>
    <property type="evidence" value="ECO:0007669"/>
    <property type="project" value="TreeGrafter"/>
</dbReference>
<dbReference type="PROSITE" id="PS51078">
    <property type="entry name" value="ICLR_ED"/>
    <property type="match status" value="1"/>
</dbReference>
<dbReference type="GO" id="GO:0003700">
    <property type="term" value="F:DNA-binding transcription factor activity"/>
    <property type="evidence" value="ECO:0007669"/>
    <property type="project" value="TreeGrafter"/>
</dbReference>
<gene>
    <name evidence="7" type="ORF">SAMN04488561_6965</name>
</gene>
<reference evidence="8" key="1">
    <citation type="submission" date="2016-10" db="EMBL/GenBank/DDBJ databases">
        <authorList>
            <person name="Varghese N."/>
            <person name="Submissions S."/>
        </authorList>
    </citation>
    <scope>NUCLEOTIDE SEQUENCE [LARGE SCALE GENOMIC DNA]</scope>
    <source>
        <strain evidence="8">DSM 45237</strain>
    </source>
</reference>
<evidence type="ECO:0000313" key="7">
    <source>
        <dbReference type="EMBL" id="SEF18894.1"/>
    </source>
</evidence>
<dbReference type="InterPro" id="IPR029016">
    <property type="entry name" value="GAF-like_dom_sf"/>
</dbReference>
<dbReference type="Pfam" id="PF09339">
    <property type="entry name" value="HTH_IclR"/>
    <property type="match status" value="1"/>
</dbReference>
<dbReference type="InterPro" id="IPR011991">
    <property type="entry name" value="ArsR-like_HTH"/>
</dbReference>
<dbReference type="Gene3D" id="3.30.450.40">
    <property type="match status" value="1"/>
</dbReference>
<evidence type="ECO:0000256" key="4">
    <source>
        <dbReference type="SAM" id="MobiDB-lite"/>
    </source>
</evidence>
<dbReference type="PROSITE" id="PS51077">
    <property type="entry name" value="HTH_ICLR"/>
    <property type="match status" value="1"/>
</dbReference>
<protein>
    <submittedName>
        <fullName evidence="7">DNA-binding transcriptional regulator, IclR family</fullName>
    </submittedName>
</protein>
<evidence type="ECO:0000256" key="1">
    <source>
        <dbReference type="ARBA" id="ARBA00023015"/>
    </source>
</evidence>
<dbReference type="Gene3D" id="1.10.10.10">
    <property type="entry name" value="Winged helix-like DNA-binding domain superfamily/Winged helix DNA-binding domain"/>
    <property type="match status" value="1"/>
</dbReference>
<dbReference type="InterPro" id="IPR036388">
    <property type="entry name" value="WH-like_DNA-bd_sf"/>
</dbReference>
<keyword evidence="2 7" id="KW-0238">DNA-binding</keyword>
<name>A0A1H5PZ10_9ACTN</name>
<keyword evidence="1" id="KW-0805">Transcription regulation</keyword>
<dbReference type="InterPro" id="IPR014757">
    <property type="entry name" value="Tscrpt_reg_IclR_C"/>
</dbReference>
<dbReference type="InterPro" id="IPR050707">
    <property type="entry name" value="HTH_MetabolicPath_Reg"/>
</dbReference>
<dbReference type="PANTHER" id="PTHR30136:SF35">
    <property type="entry name" value="HTH-TYPE TRANSCRIPTIONAL REGULATOR RV1719"/>
    <property type="match status" value="1"/>
</dbReference>
<evidence type="ECO:0000259" key="6">
    <source>
        <dbReference type="PROSITE" id="PS51078"/>
    </source>
</evidence>
<dbReference type="STRING" id="561176.SAMN04488561_6965"/>
<dbReference type="SUPFAM" id="SSF55781">
    <property type="entry name" value="GAF domain-like"/>
    <property type="match status" value="1"/>
</dbReference>
<keyword evidence="3" id="KW-0804">Transcription</keyword>
<dbReference type="AlphaFoldDB" id="A0A1H5PZ10"/>
<accession>A0A1H5PZ10</accession>
<dbReference type="Proteomes" id="UP000181980">
    <property type="component" value="Unassembled WGS sequence"/>
</dbReference>
<dbReference type="InterPro" id="IPR005471">
    <property type="entry name" value="Tscrpt_reg_IclR_N"/>
</dbReference>
<dbReference type="CDD" id="cd00090">
    <property type="entry name" value="HTH_ARSR"/>
    <property type="match status" value="1"/>
</dbReference>
<dbReference type="PANTHER" id="PTHR30136">
    <property type="entry name" value="HELIX-TURN-HELIX TRANSCRIPTIONAL REGULATOR, ICLR FAMILY"/>
    <property type="match status" value="1"/>
</dbReference>
<feature type="region of interest" description="Disordered" evidence="4">
    <location>
        <begin position="1"/>
        <end position="21"/>
    </location>
</feature>
<evidence type="ECO:0000256" key="2">
    <source>
        <dbReference type="ARBA" id="ARBA00023125"/>
    </source>
</evidence>
<dbReference type="EMBL" id="FNUC01000004">
    <property type="protein sequence ID" value="SEF18894.1"/>
    <property type="molecule type" value="Genomic_DNA"/>
</dbReference>
<organism evidence="7 8">
    <name type="scientific">Jiangella alba</name>
    <dbReference type="NCBI Taxonomy" id="561176"/>
    <lineage>
        <taxon>Bacteria</taxon>
        <taxon>Bacillati</taxon>
        <taxon>Actinomycetota</taxon>
        <taxon>Actinomycetes</taxon>
        <taxon>Jiangellales</taxon>
        <taxon>Jiangellaceae</taxon>
        <taxon>Jiangella</taxon>
    </lineage>
</organism>
<evidence type="ECO:0000256" key="3">
    <source>
        <dbReference type="ARBA" id="ARBA00023163"/>
    </source>
</evidence>